<evidence type="ECO:0000256" key="5">
    <source>
        <dbReference type="PROSITE-ProRule" id="PRU00169"/>
    </source>
</evidence>
<dbReference type="InterPro" id="IPR011006">
    <property type="entry name" value="CheY-like_superfamily"/>
</dbReference>
<evidence type="ECO:0000256" key="1">
    <source>
        <dbReference type="ARBA" id="ARBA00000085"/>
    </source>
</evidence>
<dbReference type="InterPro" id="IPR003594">
    <property type="entry name" value="HATPase_dom"/>
</dbReference>
<name>Q6AQA4_DESPS</name>
<protein>
    <recommendedName>
        <fullName evidence="2">histidine kinase</fullName>
        <ecNumber evidence="2">2.7.13.3</ecNumber>
    </recommendedName>
</protein>
<evidence type="ECO:0000313" key="10">
    <source>
        <dbReference type="Proteomes" id="UP000000602"/>
    </source>
</evidence>
<feature type="domain" description="Histidine kinase" evidence="7">
    <location>
        <begin position="65"/>
        <end position="290"/>
    </location>
</feature>
<dbReference type="GO" id="GO:0000155">
    <property type="term" value="F:phosphorelay sensor kinase activity"/>
    <property type="evidence" value="ECO:0007669"/>
    <property type="project" value="InterPro"/>
</dbReference>
<dbReference type="SUPFAM" id="SSF52172">
    <property type="entry name" value="CheY-like"/>
    <property type="match status" value="2"/>
</dbReference>
<dbReference type="RefSeq" id="WP_011187985.1">
    <property type="nucleotide sequence ID" value="NC_006138.1"/>
</dbReference>
<dbReference type="InterPro" id="IPR036097">
    <property type="entry name" value="HisK_dim/P_sf"/>
</dbReference>
<dbReference type="eggNOG" id="COG2205">
    <property type="taxonomic scope" value="Bacteria"/>
</dbReference>
<feature type="domain" description="Response regulatory" evidence="8">
    <location>
        <begin position="314"/>
        <end position="429"/>
    </location>
</feature>
<keyword evidence="6" id="KW-0175">Coiled coil</keyword>
<gene>
    <name evidence="9" type="ordered locus">DP0740</name>
</gene>
<keyword evidence="10" id="KW-1185">Reference proteome</keyword>
<dbReference type="EC" id="2.7.13.3" evidence="2"/>
<evidence type="ECO:0000259" key="8">
    <source>
        <dbReference type="PROSITE" id="PS50110"/>
    </source>
</evidence>
<dbReference type="SMART" id="SM00448">
    <property type="entry name" value="REC"/>
    <property type="match status" value="2"/>
</dbReference>
<evidence type="ECO:0000256" key="3">
    <source>
        <dbReference type="ARBA" id="ARBA00022553"/>
    </source>
</evidence>
<dbReference type="OrthoDB" id="9758705at2"/>
<dbReference type="PANTHER" id="PTHR45339:SF1">
    <property type="entry name" value="HYBRID SIGNAL TRANSDUCTION HISTIDINE KINASE J"/>
    <property type="match status" value="1"/>
</dbReference>
<dbReference type="eggNOG" id="COG0784">
    <property type="taxonomic scope" value="Bacteria"/>
</dbReference>
<comment type="caution">
    <text evidence="5">Lacks conserved residue(s) required for the propagation of feature annotation.</text>
</comment>
<dbReference type="Pfam" id="PF02518">
    <property type="entry name" value="HATPase_c"/>
    <property type="match status" value="1"/>
</dbReference>
<evidence type="ECO:0000256" key="6">
    <source>
        <dbReference type="SAM" id="Coils"/>
    </source>
</evidence>
<dbReference type="Proteomes" id="UP000000602">
    <property type="component" value="Chromosome"/>
</dbReference>
<accession>Q6AQA4</accession>
<dbReference type="Gene3D" id="3.30.565.10">
    <property type="entry name" value="Histidine kinase-like ATPase, C-terminal domain"/>
    <property type="match status" value="1"/>
</dbReference>
<dbReference type="SUPFAM" id="SSF55874">
    <property type="entry name" value="ATPase domain of HSP90 chaperone/DNA topoisomerase II/histidine kinase"/>
    <property type="match status" value="1"/>
</dbReference>
<keyword evidence="4" id="KW-0902">Two-component regulatory system</keyword>
<dbReference type="AlphaFoldDB" id="Q6AQA4"/>
<keyword evidence="3 5" id="KW-0597">Phosphoprotein</keyword>
<dbReference type="Gene3D" id="1.10.287.130">
    <property type="match status" value="1"/>
</dbReference>
<dbReference type="STRING" id="177439.DP0740"/>
<dbReference type="SMART" id="SM00388">
    <property type="entry name" value="HisKA"/>
    <property type="match status" value="1"/>
</dbReference>
<reference evidence="10" key="1">
    <citation type="journal article" date="2004" name="Environ. Microbiol.">
        <title>The genome of Desulfotalea psychrophila, a sulfate-reducing bacterium from permanently cold Arctic sediments.</title>
        <authorList>
            <person name="Rabus R."/>
            <person name="Ruepp A."/>
            <person name="Frickey T."/>
            <person name="Rattei T."/>
            <person name="Fartmann B."/>
            <person name="Stark M."/>
            <person name="Bauer M."/>
            <person name="Zibat A."/>
            <person name="Lombardot T."/>
            <person name="Becker I."/>
            <person name="Amann J."/>
            <person name="Gellner K."/>
            <person name="Teeling H."/>
            <person name="Leuschner W.D."/>
            <person name="Gloeckner F.-O."/>
            <person name="Lupas A.N."/>
            <person name="Amann R."/>
            <person name="Klenk H.-P."/>
        </authorList>
    </citation>
    <scope>NUCLEOTIDE SEQUENCE [LARGE SCALE GENOMIC DNA]</scope>
    <source>
        <strain evidence="10">DSM 12343 / LSv54</strain>
    </source>
</reference>
<proteinExistence type="predicted"/>
<dbReference type="HOGENOM" id="CLU_494974_0_0_7"/>
<evidence type="ECO:0000259" key="7">
    <source>
        <dbReference type="PROSITE" id="PS50109"/>
    </source>
</evidence>
<dbReference type="InterPro" id="IPR005467">
    <property type="entry name" value="His_kinase_dom"/>
</dbReference>
<feature type="domain" description="Response regulatory" evidence="8">
    <location>
        <begin position="432"/>
        <end position="544"/>
    </location>
</feature>
<evidence type="ECO:0000256" key="2">
    <source>
        <dbReference type="ARBA" id="ARBA00012438"/>
    </source>
</evidence>
<dbReference type="InterPro" id="IPR036890">
    <property type="entry name" value="HATPase_C_sf"/>
</dbReference>
<dbReference type="CDD" id="cd17546">
    <property type="entry name" value="REC_hyHK_CKI1_RcsC-like"/>
    <property type="match status" value="1"/>
</dbReference>
<dbReference type="Pfam" id="PF00072">
    <property type="entry name" value="Response_reg"/>
    <property type="match status" value="1"/>
</dbReference>
<dbReference type="PROSITE" id="PS50110">
    <property type="entry name" value="RESPONSE_REGULATORY"/>
    <property type="match status" value="2"/>
</dbReference>
<dbReference type="SMART" id="SM00387">
    <property type="entry name" value="HATPase_c"/>
    <property type="match status" value="1"/>
</dbReference>
<comment type="catalytic activity">
    <reaction evidence="1">
        <text>ATP + protein L-histidine = ADP + protein N-phospho-L-histidine.</text>
        <dbReference type="EC" id="2.7.13.3"/>
    </reaction>
</comment>
<sequence>MAEKKELKRQVKGLEAELAELRKENILLKKKAFISLLCGNRGSSCCLFAEGHQQASKSRNIFIEEMDHAVRSSLNNILGALDILSDLLEVKEQQEYVDMATNEALHLSSYTTRIFDLNKVETGDIDIRKNVFHLKEVLDHELESLSFDAHGREIELSCDIAAAVPHILYGDSGRLAQIIEGIVGNRVHYMQDGAAVAINVSSNGFDELNRVVLRFSVTDTGIGFPERIFADLQEFMERQLLPGVFQPLIAGGASYDLMHAIRLIRLLGGVVGLESTDRGVTFYFSLAYEASVEEEGAAKVEQKEKPFFVLEKKRVLLVEDDLINRILVTKVLQQQGLQVVAVVNGQQAVDRVALENFDVILMDIQMPVLGGLDATRKIRAIEKKTCRHSKIIALTALSGREKCLQAGMDGYLAKPINKKDLLALLTESLTPSALIVHDDFKVVQTLVRALVRLGWRVTTAEASRQALYEVSLNHFDVVLLHTELPLFRGASVLSVVRKLEKHLAHKSLIIGIGEKSADDKNVFDAFLPLPLVSHDLEEQMSSFFVNRCSS</sequence>
<dbReference type="EMBL" id="CR522870">
    <property type="protein sequence ID" value="CAG35469.1"/>
    <property type="molecule type" value="Genomic_DNA"/>
</dbReference>
<dbReference type="eggNOG" id="COG0745">
    <property type="taxonomic scope" value="Bacteria"/>
</dbReference>
<dbReference type="InterPro" id="IPR003661">
    <property type="entry name" value="HisK_dim/P_dom"/>
</dbReference>
<dbReference type="SUPFAM" id="SSF47384">
    <property type="entry name" value="Homodimeric domain of signal transducing histidine kinase"/>
    <property type="match status" value="1"/>
</dbReference>
<feature type="coiled-coil region" evidence="6">
    <location>
        <begin position="4"/>
        <end position="31"/>
    </location>
</feature>
<dbReference type="Gene3D" id="3.40.50.2300">
    <property type="match status" value="2"/>
</dbReference>
<dbReference type="PANTHER" id="PTHR45339">
    <property type="entry name" value="HYBRID SIGNAL TRANSDUCTION HISTIDINE KINASE J"/>
    <property type="match status" value="1"/>
</dbReference>
<dbReference type="CDD" id="cd00156">
    <property type="entry name" value="REC"/>
    <property type="match status" value="1"/>
</dbReference>
<dbReference type="KEGG" id="dps:DP0740"/>
<dbReference type="InterPro" id="IPR001789">
    <property type="entry name" value="Sig_transdc_resp-reg_receiver"/>
</dbReference>
<feature type="modified residue" description="4-aspartylphosphate" evidence="5">
    <location>
        <position position="363"/>
    </location>
</feature>
<evidence type="ECO:0000313" key="9">
    <source>
        <dbReference type="EMBL" id="CAG35469.1"/>
    </source>
</evidence>
<evidence type="ECO:0000256" key="4">
    <source>
        <dbReference type="ARBA" id="ARBA00023012"/>
    </source>
</evidence>
<dbReference type="PROSITE" id="PS50109">
    <property type="entry name" value="HIS_KIN"/>
    <property type="match status" value="1"/>
</dbReference>
<organism evidence="9 10">
    <name type="scientific">Desulfotalea psychrophila (strain LSv54 / DSM 12343)</name>
    <dbReference type="NCBI Taxonomy" id="177439"/>
    <lineage>
        <taxon>Bacteria</taxon>
        <taxon>Pseudomonadati</taxon>
        <taxon>Thermodesulfobacteriota</taxon>
        <taxon>Desulfobulbia</taxon>
        <taxon>Desulfobulbales</taxon>
        <taxon>Desulfocapsaceae</taxon>
        <taxon>Desulfotalea</taxon>
    </lineage>
</organism>